<dbReference type="PROSITE" id="PS00107">
    <property type="entry name" value="PROTEIN_KINASE_ATP"/>
    <property type="match status" value="1"/>
</dbReference>
<dbReference type="Gene3D" id="1.10.12.70">
    <property type="match status" value="1"/>
</dbReference>
<keyword evidence="5" id="KW-0963">Cytoplasm</keyword>
<dbReference type="CDD" id="cd06609">
    <property type="entry name" value="STKc_MST3_like"/>
    <property type="match status" value="1"/>
</dbReference>
<dbReference type="InterPro" id="IPR011009">
    <property type="entry name" value="Kinase-like_dom_sf"/>
</dbReference>
<keyword evidence="12" id="KW-0460">Magnesium</keyword>
<comment type="caution">
    <text evidence="19">The sequence shown here is derived from an EMBL/GenBank/DDBJ whole genome shotgun (WGS) entry which is preliminary data.</text>
</comment>
<evidence type="ECO:0000256" key="10">
    <source>
        <dbReference type="ARBA" id="ARBA00022777"/>
    </source>
</evidence>
<keyword evidence="9 15" id="KW-0547">Nucleotide-binding</keyword>
<feature type="binding site" evidence="15">
    <location>
        <position position="44"/>
    </location>
    <ligand>
        <name>ATP</name>
        <dbReference type="ChEBI" id="CHEBI:30616"/>
    </ligand>
</feature>
<dbReference type="InterPro" id="IPR050629">
    <property type="entry name" value="STE20/SPS1-PAK"/>
</dbReference>
<dbReference type="Gene3D" id="1.10.510.10">
    <property type="entry name" value="Transferase(Phosphotransferase) domain 1"/>
    <property type="match status" value="1"/>
</dbReference>
<keyword evidence="7" id="KW-0808">Transferase</keyword>
<dbReference type="SUPFAM" id="SSF56112">
    <property type="entry name" value="Protein kinase-like (PK-like)"/>
    <property type="match status" value="1"/>
</dbReference>
<evidence type="ECO:0000256" key="9">
    <source>
        <dbReference type="ARBA" id="ARBA00022741"/>
    </source>
</evidence>
<dbReference type="EC" id="2.7.11.1" evidence="4"/>
<evidence type="ECO:0000256" key="4">
    <source>
        <dbReference type="ARBA" id="ARBA00012513"/>
    </source>
</evidence>
<keyword evidence="16" id="KW-0175">Coiled coil</keyword>
<evidence type="ECO:0000313" key="19">
    <source>
        <dbReference type="EMBL" id="KAK9764223.1"/>
    </source>
</evidence>
<dbReference type="Pfam" id="PF00069">
    <property type="entry name" value="Pkinase"/>
    <property type="match status" value="2"/>
</dbReference>
<evidence type="ECO:0000256" key="12">
    <source>
        <dbReference type="ARBA" id="ARBA00022842"/>
    </source>
</evidence>
<gene>
    <name evidence="19" type="ORF">K7432_008454</name>
</gene>
<dbReference type="Gene3D" id="3.30.200.20">
    <property type="entry name" value="Phosphorylase Kinase, domain 1"/>
    <property type="match status" value="1"/>
</dbReference>
<keyword evidence="11 15" id="KW-0067">ATP-binding</keyword>
<proteinExistence type="inferred from homology"/>
<feature type="compositionally biased region" description="Basic and acidic residues" evidence="17">
    <location>
        <begin position="305"/>
        <end position="318"/>
    </location>
</feature>
<dbReference type="InterPro" id="IPR017441">
    <property type="entry name" value="Protein_kinase_ATP_BS"/>
</dbReference>
<evidence type="ECO:0000256" key="13">
    <source>
        <dbReference type="ARBA" id="ARBA00047899"/>
    </source>
</evidence>
<evidence type="ECO:0000256" key="5">
    <source>
        <dbReference type="ARBA" id="ARBA00022490"/>
    </source>
</evidence>
<feature type="domain" description="Protein kinase" evidence="18">
    <location>
        <begin position="15"/>
        <end position="283"/>
    </location>
</feature>
<accession>A0ABR2WRV2</accession>
<evidence type="ECO:0000256" key="3">
    <source>
        <dbReference type="ARBA" id="ARBA00008874"/>
    </source>
</evidence>
<dbReference type="EMBL" id="JASJQH010000470">
    <property type="protein sequence ID" value="KAK9764223.1"/>
    <property type="molecule type" value="Genomic_DNA"/>
</dbReference>
<feature type="region of interest" description="Disordered" evidence="17">
    <location>
        <begin position="305"/>
        <end position="364"/>
    </location>
</feature>
<evidence type="ECO:0000256" key="14">
    <source>
        <dbReference type="ARBA" id="ARBA00048679"/>
    </source>
</evidence>
<dbReference type="Proteomes" id="UP001479436">
    <property type="component" value="Unassembled WGS sequence"/>
</dbReference>
<comment type="subcellular location">
    <subcellularLocation>
        <location evidence="2">Cytoplasm</location>
    </subcellularLocation>
</comment>
<dbReference type="PANTHER" id="PTHR48012">
    <property type="entry name" value="STERILE20-LIKE KINASE, ISOFORM B-RELATED"/>
    <property type="match status" value="1"/>
</dbReference>
<evidence type="ECO:0000256" key="11">
    <source>
        <dbReference type="ARBA" id="ARBA00022840"/>
    </source>
</evidence>
<evidence type="ECO:0000256" key="15">
    <source>
        <dbReference type="PROSITE-ProRule" id="PRU10141"/>
    </source>
</evidence>
<evidence type="ECO:0000256" key="6">
    <source>
        <dbReference type="ARBA" id="ARBA00022527"/>
    </source>
</evidence>
<sequence>MSSFQGHKADPERFYVKQEQIGKGSFGEVYKGYDIRTNMPVAIKIIDLENAEDEIEDIQQEISILSQLDSPFVTKYHGSYIKGSNLWIVMEYCSGGSCADLLKAGIFDEDFIAIVMRELLKGLEYLHCEGKLHRAPVKSLHINRTLNFFLLQSVLAANILLNSSGDVKLADFGVSGQLTATMTKKNTFVGTPFWMAPEVIRQSGYNHKADIWSLGITAIELATGSPPYSELHPMKVLFLIPKNEPPALPPTFSKNFRDFVGACLHKNPAQRQSARDLLRHRFIRQAKKSIYLTELIERYKDWQARHGGDSDSESEHEANGNTGTRFSTWDFGTVRPPPAAGRHTSAPNVPTSGNTGTIRGGPGLNSMKEMSETIEDVTETVRPASTFFKTMVQPILEQMANEAKSDSADMAIQRLISSFKAVEREAPGSTQQLVQGILDRINN</sequence>
<dbReference type="PANTHER" id="PTHR48012:SF10">
    <property type="entry name" value="FI20177P1"/>
    <property type="match status" value="1"/>
</dbReference>
<comment type="catalytic activity">
    <reaction evidence="13">
        <text>L-threonyl-[protein] + ATP = O-phospho-L-threonyl-[protein] + ADP + H(+)</text>
        <dbReference type="Rhea" id="RHEA:46608"/>
        <dbReference type="Rhea" id="RHEA-COMP:11060"/>
        <dbReference type="Rhea" id="RHEA-COMP:11605"/>
        <dbReference type="ChEBI" id="CHEBI:15378"/>
        <dbReference type="ChEBI" id="CHEBI:30013"/>
        <dbReference type="ChEBI" id="CHEBI:30616"/>
        <dbReference type="ChEBI" id="CHEBI:61977"/>
        <dbReference type="ChEBI" id="CHEBI:456216"/>
        <dbReference type="EC" id="2.7.11.1"/>
    </reaction>
</comment>
<keyword evidence="20" id="KW-1185">Reference proteome</keyword>
<organism evidence="19 20">
    <name type="scientific">Basidiobolus ranarum</name>
    <dbReference type="NCBI Taxonomy" id="34480"/>
    <lineage>
        <taxon>Eukaryota</taxon>
        <taxon>Fungi</taxon>
        <taxon>Fungi incertae sedis</taxon>
        <taxon>Zoopagomycota</taxon>
        <taxon>Entomophthoromycotina</taxon>
        <taxon>Basidiobolomycetes</taxon>
        <taxon>Basidiobolales</taxon>
        <taxon>Basidiobolaceae</taxon>
        <taxon>Basidiobolus</taxon>
    </lineage>
</organism>
<comment type="similarity">
    <text evidence="3">Belongs to the protein kinase superfamily. STE Ser/Thr protein kinase family. STE20 subfamily.</text>
</comment>
<dbReference type="InterPro" id="IPR000719">
    <property type="entry name" value="Prot_kinase_dom"/>
</dbReference>
<evidence type="ECO:0000256" key="2">
    <source>
        <dbReference type="ARBA" id="ARBA00004496"/>
    </source>
</evidence>
<comment type="catalytic activity">
    <reaction evidence="14">
        <text>L-seryl-[protein] + ATP = O-phospho-L-seryl-[protein] + ADP + H(+)</text>
        <dbReference type="Rhea" id="RHEA:17989"/>
        <dbReference type="Rhea" id="RHEA-COMP:9863"/>
        <dbReference type="Rhea" id="RHEA-COMP:11604"/>
        <dbReference type="ChEBI" id="CHEBI:15378"/>
        <dbReference type="ChEBI" id="CHEBI:29999"/>
        <dbReference type="ChEBI" id="CHEBI:30616"/>
        <dbReference type="ChEBI" id="CHEBI:83421"/>
        <dbReference type="ChEBI" id="CHEBI:456216"/>
        <dbReference type="EC" id="2.7.11.1"/>
    </reaction>
</comment>
<dbReference type="InterPro" id="IPR048288">
    <property type="entry name" value="PDCD10_N"/>
</dbReference>
<evidence type="ECO:0000256" key="7">
    <source>
        <dbReference type="ARBA" id="ARBA00022679"/>
    </source>
</evidence>
<dbReference type="Pfam" id="PF20929">
    <property type="entry name" value="PDCD10_N"/>
    <property type="match status" value="1"/>
</dbReference>
<dbReference type="InterPro" id="IPR046409">
    <property type="entry name" value="PDC10_dimerisation_sf"/>
</dbReference>
<evidence type="ECO:0000313" key="20">
    <source>
        <dbReference type="Proteomes" id="UP001479436"/>
    </source>
</evidence>
<feature type="compositionally biased region" description="Polar residues" evidence="17">
    <location>
        <begin position="345"/>
        <end position="357"/>
    </location>
</feature>
<evidence type="ECO:0000259" key="18">
    <source>
        <dbReference type="PROSITE" id="PS50011"/>
    </source>
</evidence>
<dbReference type="PROSITE" id="PS50011">
    <property type="entry name" value="PROTEIN_KINASE_DOM"/>
    <property type="match status" value="1"/>
</dbReference>
<evidence type="ECO:0000256" key="17">
    <source>
        <dbReference type="SAM" id="MobiDB-lite"/>
    </source>
</evidence>
<evidence type="ECO:0000256" key="8">
    <source>
        <dbReference type="ARBA" id="ARBA00022723"/>
    </source>
</evidence>
<protein>
    <recommendedName>
        <fullName evidence="4">non-specific serine/threonine protein kinase</fullName>
        <ecNumber evidence="4">2.7.11.1</ecNumber>
    </recommendedName>
</protein>
<evidence type="ECO:0000256" key="1">
    <source>
        <dbReference type="ARBA" id="ARBA00001946"/>
    </source>
</evidence>
<feature type="coiled-coil region" evidence="16">
    <location>
        <begin position="41"/>
        <end position="68"/>
    </location>
</feature>
<reference evidence="19 20" key="1">
    <citation type="submission" date="2023-04" db="EMBL/GenBank/DDBJ databases">
        <title>Genome of Basidiobolus ranarum AG-B5.</title>
        <authorList>
            <person name="Stajich J.E."/>
            <person name="Carter-House D."/>
            <person name="Gryganskyi A."/>
        </authorList>
    </citation>
    <scope>NUCLEOTIDE SEQUENCE [LARGE SCALE GENOMIC DNA]</scope>
    <source>
        <strain evidence="19 20">AG-B5</strain>
    </source>
</reference>
<keyword evidence="10" id="KW-0418">Kinase</keyword>
<name>A0ABR2WRV2_9FUNG</name>
<keyword evidence="6" id="KW-0723">Serine/threonine-protein kinase</keyword>
<comment type="cofactor">
    <cofactor evidence="1">
        <name>Mg(2+)</name>
        <dbReference type="ChEBI" id="CHEBI:18420"/>
    </cofactor>
</comment>
<evidence type="ECO:0000256" key="16">
    <source>
        <dbReference type="SAM" id="Coils"/>
    </source>
</evidence>
<keyword evidence="8" id="KW-0479">Metal-binding</keyword>